<gene>
    <name evidence="2" type="ORF">MBOT_00620</name>
    <name evidence="3" type="ORF">MBOT_20640</name>
</gene>
<dbReference type="Proteomes" id="UP000465361">
    <property type="component" value="Unassembled WGS sequence"/>
</dbReference>
<feature type="compositionally biased region" description="Basic residues" evidence="1">
    <location>
        <begin position="71"/>
        <end position="80"/>
    </location>
</feature>
<proteinExistence type="predicted"/>
<name>A0A7I9XTU0_9MYCO</name>
<evidence type="ECO:0000313" key="4">
    <source>
        <dbReference type="Proteomes" id="UP000465361"/>
    </source>
</evidence>
<protein>
    <submittedName>
        <fullName evidence="2">Uncharacterized protein</fullName>
    </submittedName>
</protein>
<organism evidence="2 4">
    <name type="scientific">Mycobacterium botniense</name>
    <dbReference type="NCBI Taxonomy" id="84962"/>
    <lineage>
        <taxon>Bacteria</taxon>
        <taxon>Bacillati</taxon>
        <taxon>Actinomycetota</taxon>
        <taxon>Actinomycetes</taxon>
        <taxon>Mycobacteriales</taxon>
        <taxon>Mycobacteriaceae</taxon>
        <taxon>Mycobacterium</taxon>
    </lineage>
</organism>
<evidence type="ECO:0000313" key="2">
    <source>
        <dbReference type="EMBL" id="GFG72697.1"/>
    </source>
</evidence>
<comment type="caution">
    <text evidence="2">The sequence shown here is derived from an EMBL/GenBank/DDBJ whole genome shotgun (WGS) entry which is preliminary data.</text>
</comment>
<feature type="region of interest" description="Disordered" evidence="1">
    <location>
        <begin position="49"/>
        <end position="105"/>
    </location>
</feature>
<sequence length="105" mass="11629">MSGYRVIAPLVVAKDQTGRNHHVYAGGWLPWLDDEQRAHFLAHGLVEEVDTPATVASPGSEQPEPDEPKKPPRVAPRRRGLNMASPKTTTAVHWKHCPNKNSSTF</sequence>
<evidence type="ECO:0000313" key="3">
    <source>
        <dbReference type="EMBL" id="GFG74699.1"/>
    </source>
</evidence>
<reference evidence="2 4" key="1">
    <citation type="journal article" date="2019" name="Emerg. Microbes Infect.">
        <title>Comprehensive subspecies identification of 175 nontuberculous mycobacteria species based on 7547 genomic profiles.</title>
        <authorList>
            <person name="Matsumoto Y."/>
            <person name="Kinjo T."/>
            <person name="Motooka D."/>
            <person name="Nabeya D."/>
            <person name="Jung N."/>
            <person name="Uechi K."/>
            <person name="Horii T."/>
            <person name="Iida T."/>
            <person name="Fujita J."/>
            <person name="Nakamura S."/>
        </authorList>
    </citation>
    <scope>NUCLEOTIDE SEQUENCE [LARGE SCALE GENOMIC DNA]</scope>
    <source>
        <strain evidence="2 4">JCM 17322</strain>
    </source>
</reference>
<accession>A0A7I9XTU0</accession>
<dbReference type="EMBL" id="BLKW01000003">
    <property type="protein sequence ID" value="GFG74699.1"/>
    <property type="molecule type" value="Genomic_DNA"/>
</dbReference>
<dbReference type="RefSeq" id="WP_163753183.1">
    <property type="nucleotide sequence ID" value="NZ_BLKW01000002.1"/>
</dbReference>
<dbReference type="EMBL" id="BLKW01000002">
    <property type="protein sequence ID" value="GFG72697.1"/>
    <property type="molecule type" value="Genomic_DNA"/>
</dbReference>
<keyword evidence="4" id="KW-1185">Reference proteome</keyword>
<reference evidence="2" key="2">
    <citation type="submission" date="2020-02" db="EMBL/GenBank/DDBJ databases">
        <authorList>
            <person name="Matsumoto Y."/>
            <person name="Motooka D."/>
            <person name="Nakamura S."/>
        </authorList>
    </citation>
    <scope>NUCLEOTIDE SEQUENCE</scope>
    <source>
        <strain evidence="2">JCM 17322</strain>
    </source>
</reference>
<evidence type="ECO:0000256" key="1">
    <source>
        <dbReference type="SAM" id="MobiDB-lite"/>
    </source>
</evidence>
<dbReference type="AlphaFoldDB" id="A0A7I9XTU0"/>